<dbReference type="AlphaFoldDB" id="A0A9I9EBQ7"/>
<dbReference type="EnsemblPlants" id="MELO3C031555.2.1">
    <property type="protein sequence ID" value="MELO3C031555.2.1"/>
    <property type="gene ID" value="MELO3C031555.2"/>
</dbReference>
<protein>
    <submittedName>
        <fullName evidence="1">Uncharacterized protein</fullName>
    </submittedName>
</protein>
<proteinExistence type="predicted"/>
<organism evidence="1">
    <name type="scientific">Cucumis melo</name>
    <name type="common">Muskmelon</name>
    <dbReference type="NCBI Taxonomy" id="3656"/>
    <lineage>
        <taxon>Eukaryota</taxon>
        <taxon>Viridiplantae</taxon>
        <taxon>Streptophyta</taxon>
        <taxon>Embryophyta</taxon>
        <taxon>Tracheophyta</taxon>
        <taxon>Spermatophyta</taxon>
        <taxon>Magnoliopsida</taxon>
        <taxon>eudicotyledons</taxon>
        <taxon>Gunneridae</taxon>
        <taxon>Pentapetalae</taxon>
        <taxon>rosids</taxon>
        <taxon>fabids</taxon>
        <taxon>Cucurbitales</taxon>
        <taxon>Cucurbitaceae</taxon>
        <taxon>Benincaseae</taxon>
        <taxon>Cucumis</taxon>
    </lineage>
</organism>
<accession>A0A9I9EBQ7</accession>
<dbReference type="Gramene" id="MELO3C031555.2.1">
    <property type="protein sequence ID" value="MELO3C031555.2.1"/>
    <property type="gene ID" value="MELO3C031555.2"/>
</dbReference>
<reference evidence="1" key="1">
    <citation type="submission" date="2023-03" db="UniProtKB">
        <authorList>
            <consortium name="EnsemblPlants"/>
        </authorList>
    </citation>
    <scope>IDENTIFICATION</scope>
</reference>
<sequence length="145" mass="16395">MLLITKGECVWNMKSKFLEALTIFGWVILMLHYDDYGRSLMLLRGGELTEQQGNSSYEGDGHSGFLVLHYVGGSSMTLINESESSENFPTFMCFSPSVLILYGYLGFGINVTTDFCSSIGLDVEDELEMRGDMEYGYTNMFNLFY</sequence>
<name>A0A9I9EBQ7_CUCME</name>
<evidence type="ECO:0000313" key="1">
    <source>
        <dbReference type="EnsemblPlants" id="MELO3C031555.2.1"/>
    </source>
</evidence>